<dbReference type="EMBL" id="BLAF01000130">
    <property type="protein sequence ID" value="GES27428.1"/>
    <property type="molecule type" value="Genomic_DNA"/>
</dbReference>
<dbReference type="AlphaFoldDB" id="A0A5M3Y6Y7"/>
<reference evidence="2 3" key="1">
    <citation type="submission" date="2019-10" db="EMBL/GenBank/DDBJ databases">
        <title>Whole genome shotgun sequence of Acrocarpospora pleiomorpha NBRC 16267.</title>
        <authorList>
            <person name="Ichikawa N."/>
            <person name="Kimura A."/>
            <person name="Kitahashi Y."/>
            <person name="Komaki H."/>
            <person name="Oguchi A."/>
        </authorList>
    </citation>
    <scope>NUCLEOTIDE SEQUENCE [LARGE SCALE GENOMIC DNA]</scope>
    <source>
        <strain evidence="2 3">NBRC 16267</strain>
    </source>
</reference>
<name>A0A5M3Y6Y7_9ACTN</name>
<comment type="caution">
    <text evidence="2">The sequence shown here is derived from an EMBL/GenBank/DDBJ whole genome shotgun (WGS) entry which is preliminary data.</text>
</comment>
<evidence type="ECO:0000256" key="1">
    <source>
        <dbReference type="SAM" id="Phobius"/>
    </source>
</evidence>
<proteinExistence type="predicted"/>
<keyword evidence="1" id="KW-0812">Transmembrane</keyword>
<keyword evidence="3" id="KW-1185">Reference proteome</keyword>
<keyword evidence="1" id="KW-1133">Transmembrane helix</keyword>
<protein>
    <submittedName>
        <fullName evidence="2">Uncharacterized protein</fullName>
    </submittedName>
</protein>
<accession>A0A5M3Y6Y7</accession>
<gene>
    <name evidence="2" type="ORF">Aple_103280</name>
</gene>
<evidence type="ECO:0000313" key="3">
    <source>
        <dbReference type="Proteomes" id="UP000377595"/>
    </source>
</evidence>
<organism evidence="2 3">
    <name type="scientific">Acrocarpospora pleiomorpha</name>
    <dbReference type="NCBI Taxonomy" id="90975"/>
    <lineage>
        <taxon>Bacteria</taxon>
        <taxon>Bacillati</taxon>
        <taxon>Actinomycetota</taxon>
        <taxon>Actinomycetes</taxon>
        <taxon>Streptosporangiales</taxon>
        <taxon>Streptosporangiaceae</taxon>
        <taxon>Acrocarpospora</taxon>
    </lineage>
</organism>
<feature type="transmembrane region" description="Helical" evidence="1">
    <location>
        <begin position="32"/>
        <end position="52"/>
    </location>
</feature>
<sequence>MDTCASNRVPVTDMAVPASASPVKGAPAPVRAAALTCSFIAVAVVPSTGIVIV</sequence>
<evidence type="ECO:0000313" key="2">
    <source>
        <dbReference type="EMBL" id="GES27428.1"/>
    </source>
</evidence>
<keyword evidence="1" id="KW-0472">Membrane</keyword>
<dbReference type="Proteomes" id="UP000377595">
    <property type="component" value="Unassembled WGS sequence"/>
</dbReference>